<proteinExistence type="inferred from homology"/>
<feature type="signal peptide" evidence="12">
    <location>
        <begin position="1"/>
        <end position="26"/>
    </location>
</feature>
<organism evidence="15 16">
    <name type="scientific">Chitinimonas taiwanensis DSM 18899</name>
    <dbReference type="NCBI Taxonomy" id="1121279"/>
    <lineage>
        <taxon>Bacteria</taxon>
        <taxon>Pseudomonadati</taxon>
        <taxon>Pseudomonadota</taxon>
        <taxon>Betaproteobacteria</taxon>
        <taxon>Neisseriales</taxon>
        <taxon>Chitinibacteraceae</taxon>
        <taxon>Chitinimonas</taxon>
    </lineage>
</organism>
<evidence type="ECO:0000256" key="2">
    <source>
        <dbReference type="ARBA" id="ARBA00009810"/>
    </source>
</evidence>
<dbReference type="GO" id="GO:0015344">
    <property type="term" value="F:siderophore uptake transmembrane transporter activity"/>
    <property type="evidence" value="ECO:0007669"/>
    <property type="project" value="TreeGrafter"/>
</dbReference>
<keyword evidence="4 10" id="KW-1134">Transmembrane beta strand</keyword>
<dbReference type="EMBL" id="FPKR01000010">
    <property type="protein sequence ID" value="SFZ77780.1"/>
    <property type="molecule type" value="Genomic_DNA"/>
</dbReference>
<dbReference type="InterPro" id="IPR039426">
    <property type="entry name" value="TonB-dep_rcpt-like"/>
</dbReference>
<evidence type="ECO:0000256" key="11">
    <source>
        <dbReference type="RuleBase" id="RU003357"/>
    </source>
</evidence>
<evidence type="ECO:0000259" key="13">
    <source>
        <dbReference type="Pfam" id="PF00593"/>
    </source>
</evidence>
<evidence type="ECO:0000256" key="6">
    <source>
        <dbReference type="ARBA" id="ARBA00023077"/>
    </source>
</evidence>
<dbReference type="InterPro" id="IPR012910">
    <property type="entry name" value="Plug_dom"/>
</dbReference>
<dbReference type="Gene3D" id="2.40.170.20">
    <property type="entry name" value="TonB-dependent receptor, beta-barrel domain"/>
    <property type="match status" value="1"/>
</dbReference>
<keyword evidence="3 10" id="KW-0813">Transport</keyword>
<evidence type="ECO:0000259" key="14">
    <source>
        <dbReference type="Pfam" id="PF07715"/>
    </source>
</evidence>
<gene>
    <name evidence="15" type="ORF">SAMN02745887_02583</name>
</gene>
<dbReference type="Pfam" id="PF07715">
    <property type="entry name" value="Plug"/>
    <property type="match status" value="1"/>
</dbReference>
<dbReference type="GO" id="GO:0044718">
    <property type="term" value="P:siderophore transmembrane transport"/>
    <property type="evidence" value="ECO:0007669"/>
    <property type="project" value="TreeGrafter"/>
</dbReference>
<evidence type="ECO:0000256" key="9">
    <source>
        <dbReference type="ARBA" id="ARBA00023237"/>
    </source>
</evidence>
<dbReference type="InterPro" id="IPR037066">
    <property type="entry name" value="Plug_dom_sf"/>
</dbReference>
<evidence type="ECO:0000256" key="7">
    <source>
        <dbReference type="ARBA" id="ARBA00023136"/>
    </source>
</evidence>
<dbReference type="Proteomes" id="UP000186513">
    <property type="component" value="Unassembled WGS sequence"/>
</dbReference>
<keyword evidence="7 10" id="KW-0472">Membrane</keyword>
<evidence type="ECO:0000313" key="15">
    <source>
        <dbReference type="EMBL" id="SFZ77780.1"/>
    </source>
</evidence>
<feature type="domain" description="TonB-dependent receptor-like beta-barrel" evidence="13">
    <location>
        <begin position="209"/>
        <end position="620"/>
    </location>
</feature>
<dbReference type="STRING" id="1121279.SAMN02745887_02583"/>
<evidence type="ECO:0000256" key="12">
    <source>
        <dbReference type="SAM" id="SignalP"/>
    </source>
</evidence>
<keyword evidence="16" id="KW-1185">Reference proteome</keyword>
<dbReference type="OrthoDB" id="9790771at2"/>
<comment type="subcellular location">
    <subcellularLocation>
        <location evidence="1 10">Cell outer membrane</location>
        <topology evidence="1 10">Multi-pass membrane protein</topology>
    </subcellularLocation>
</comment>
<keyword evidence="6 11" id="KW-0798">TonB box</keyword>
<dbReference type="RefSeq" id="WP_072429091.1">
    <property type="nucleotide sequence ID" value="NZ_FPKR01000010.1"/>
</dbReference>
<evidence type="ECO:0000256" key="5">
    <source>
        <dbReference type="ARBA" id="ARBA00022692"/>
    </source>
</evidence>
<name>A0A1K2HLV1_9NEIS</name>
<feature type="domain" description="TonB-dependent receptor plug" evidence="14">
    <location>
        <begin position="39"/>
        <end position="142"/>
    </location>
</feature>
<dbReference type="AlphaFoldDB" id="A0A1K2HLV1"/>
<protein>
    <submittedName>
        <fullName evidence="15">Hemoglobin/transferrin/lactoferrin receptor protein</fullName>
    </submittedName>
</protein>
<comment type="similarity">
    <text evidence="2 10 11">Belongs to the TonB-dependent receptor family.</text>
</comment>
<dbReference type="InterPro" id="IPR000531">
    <property type="entry name" value="Beta-barrel_TonB"/>
</dbReference>
<keyword evidence="9 10" id="KW-0998">Cell outer membrane</keyword>
<evidence type="ECO:0000313" key="16">
    <source>
        <dbReference type="Proteomes" id="UP000186513"/>
    </source>
</evidence>
<keyword evidence="8 15" id="KW-0675">Receptor</keyword>
<feature type="chain" id="PRO_5011978474" evidence="12">
    <location>
        <begin position="27"/>
        <end position="658"/>
    </location>
</feature>
<dbReference type="Gene3D" id="2.170.130.10">
    <property type="entry name" value="TonB-dependent receptor, plug domain"/>
    <property type="match status" value="1"/>
</dbReference>
<evidence type="ECO:0000256" key="10">
    <source>
        <dbReference type="PROSITE-ProRule" id="PRU01360"/>
    </source>
</evidence>
<sequence>MYRHPPHTPTLLAALLLPLFSGLALANEVELSTITIEASTPTQDNTVSAADIAQSQARDLNDLYRRDAEIAVGGGANPIAQKVYIRGMEESLLSITVDGAYNSGKVYHHQSALIIDPQLIKRIEVEKGTAAASAGPGALGGAIRISTLDGRDLLADGRRFGAKLSAGLASNRGVRGLVSSYGKLGEQADFLLSASRLDTRNYRDGAGNQIAHSDTEQQHLLAKLGLDLGSGQRLSLGYQASEDEGVRDARANMVAFPHPVLPNDPIPQNLQRRTSTLAYTAQPGHGVDRLAVNAYHNQVETERTNLAGRNWGEALRSQGVDLALQSALGAHLLKYGLNWREEDSAARAIRNPYNLTGSGREDASVGGAYIEGLLDFSPLELSLGLRHDRYRYQDNHGQTFRSSGASPSAGLVWQANAALRLKLRYAKALRGVGMKEAFMLDIARWKNVANIEAEQASNREIGFEYRQGGFSLNGNAYRQLIANYITTVACASSAGGCRQNAGAARISGYELGSAYAQGGFSAGLSVAHSKPRFNGQPFSDAELGLGTSSGRSWVLRSAYRGWDDKLELGWYARLVEGFDYRPVGSSSQRRKAGYGVHDVYANWQPRGKQGPSLNLAVKNLFDKFYYDQATYGWNGYQNKQLGYAEAGRDVRVEAAWTF</sequence>
<dbReference type="Pfam" id="PF00593">
    <property type="entry name" value="TonB_dep_Rec_b-barrel"/>
    <property type="match status" value="1"/>
</dbReference>
<reference evidence="15 16" key="1">
    <citation type="submission" date="2016-11" db="EMBL/GenBank/DDBJ databases">
        <authorList>
            <person name="Jaros S."/>
            <person name="Januszkiewicz K."/>
            <person name="Wedrychowicz H."/>
        </authorList>
    </citation>
    <scope>NUCLEOTIDE SEQUENCE [LARGE SCALE GENOMIC DNA]</scope>
    <source>
        <strain evidence="15 16">DSM 18899</strain>
    </source>
</reference>
<evidence type="ECO:0000256" key="1">
    <source>
        <dbReference type="ARBA" id="ARBA00004571"/>
    </source>
</evidence>
<dbReference type="PANTHER" id="PTHR30069">
    <property type="entry name" value="TONB-DEPENDENT OUTER MEMBRANE RECEPTOR"/>
    <property type="match status" value="1"/>
</dbReference>
<evidence type="ECO:0000256" key="3">
    <source>
        <dbReference type="ARBA" id="ARBA00022448"/>
    </source>
</evidence>
<keyword evidence="5 10" id="KW-0812">Transmembrane</keyword>
<keyword evidence="12" id="KW-0732">Signal</keyword>
<dbReference type="SUPFAM" id="SSF56935">
    <property type="entry name" value="Porins"/>
    <property type="match status" value="1"/>
</dbReference>
<dbReference type="PROSITE" id="PS52016">
    <property type="entry name" value="TONB_DEPENDENT_REC_3"/>
    <property type="match status" value="1"/>
</dbReference>
<dbReference type="PANTHER" id="PTHR30069:SF41">
    <property type="entry name" value="HEME_HEMOPEXIN UTILIZATION PROTEIN C"/>
    <property type="match status" value="1"/>
</dbReference>
<dbReference type="GO" id="GO:0009279">
    <property type="term" value="C:cell outer membrane"/>
    <property type="evidence" value="ECO:0007669"/>
    <property type="project" value="UniProtKB-SubCell"/>
</dbReference>
<evidence type="ECO:0000256" key="8">
    <source>
        <dbReference type="ARBA" id="ARBA00023170"/>
    </source>
</evidence>
<evidence type="ECO:0000256" key="4">
    <source>
        <dbReference type="ARBA" id="ARBA00022452"/>
    </source>
</evidence>
<dbReference type="InterPro" id="IPR036942">
    <property type="entry name" value="Beta-barrel_TonB_sf"/>
</dbReference>
<dbReference type="CDD" id="cd01347">
    <property type="entry name" value="ligand_gated_channel"/>
    <property type="match status" value="1"/>
</dbReference>
<accession>A0A1K2HLV1</accession>